<keyword evidence="3" id="KW-1185">Reference proteome</keyword>
<organism evidence="2 3">
    <name type="scientific">Kineosporia babensis</name>
    <dbReference type="NCBI Taxonomy" id="499548"/>
    <lineage>
        <taxon>Bacteria</taxon>
        <taxon>Bacillati</taxon>
        <taxon>Actinomycetota</taxon>
        <taxon>Actinomycetes</taxon>
        <taxon>Kineosporiales</taxon>
        <taxon>Kineosporiaceae</taxon>
        <taxon>Kineosporia</taxon>
    </lineage>
</organism>
<evidence type="ECO:0000313" key="3">
    <source>
        <dbReference type="Proteomes" id="UP001138997"/>
    </source>
</evidence>
<dbReference type="Pfam" id="PF20020">
    <property type="entry name" value="DUF6431"/>
    <property type="match status" value="1"/>
</dbReference>
<dbReference type="Proteomes" id="UP001138997">
    <property type="component" value="Unassembled WGS sequence"/>
</dbReference>
<sequence>MIIVVDPQQAESDLRAGRLACPSCGASLQAWSHARARRIRQLSGPDLLIRPRRARCRHCSRTHVLLPSTCQPRRADATEVIANALHASVFGHGRRRIAATLGRPESTVRRWLRAGRPAHATRLYHQAARLLIELRADIFNALAHDRDTVNASPLRQALTMIGACIAAITARTPSTGHHRPALIGAITDGRLIPPATPG</sequence>
<dbReference type="AlphaFoldDB" id="A0A9X1NMF3"/>
<comment type="caution">
    <text evidence="2">The sequence shown here is derived from an EMBL/GenBank/DDBJ whole genome shotgun (WGS) entry which is preliminary data.</text>
</comment>
<feature type="domain" description="DUF6431" evidence="1">
    <location>
        <begin position="21"/>
        <end position="111"/>
    </location>
</feature>
<evidence type="ECO:0000259" key="1">
    <source>
        <dbReference type="Pfam" id="PF20020"/>
    </source>
</evidence>
<dbReference type="EMBL" id="JAJOMB010000024">
    <property type="protein sequence ID" value="MCD5315783.1"/>
    <property type="molecule type" value="Genomic_DNA"/>
</dbReference>
<protein>
    <submittedName>
        <fullName evidence="2">DUF6431 domain-containing protein</fullName>
    </submittedName>
</protein>
<proteinExistence type="predicted"/>
<name>A0A9X1NMF3_9ACTN</name>
<dbReference type="RefSeq" id="WP_231448603.1">
    <property type="nucleotide sequence ID" value="NZ_JAJOMB010000024.1"/>
</dbReference>
<accession>A0A9X1NMF3</accession>
<gene>
    <name evidence="2" type="ORF">LR394_33290</name>
</gene>
<dbReference type="InterPro" id="IPR045536">
    <property type="entry name" value="DUF6431"/>
</dbReference>
<evidence type="ECO:0000313" key="2">
    <source>
        <dbReference type="EMBL" id="MCD5315783.1"/>
    </source>
</evidence>
<reference evidence="2" key="1">
    <citation type="submission" date="2021-11" db="EMBL/GenBank/DDBJ databases">
        <title>Streptomyces corallinus and Kineosporia corallina sp. nov., two new coral-derived marine actinobacteria.</title>
        <authorList>
            <person name="Buangrab K."/>
            <person name="Sutthacheep M."/>
            <person name="Yeemin T."/>
            <person name="Harunari E."/>
            <person name="Igarashi Y."/>
            <person name="Sripreechasak P."/>
            <person name="Kanchanasin P."/>
            <person name="Tanasupawat S."/>
            <person name="Phongsopitanun W."/>
        </authorList>
    </citation>
    <scope>NUCLEOTIDE SEQUENCE</scope>
    <source>
        <strain evidence="2">JCM 31032</strain>
    </source>
</reference>